<dbReference type="SUPFAM" id="SSF54001">
    <property type="entry name" value="Cysteine proteinases"/>
    <property type="match status" value="1"/>
</dbReference>
<feature type="region of interest" description="Disordered" evidence="1">
    <location>
        <begin position="767"/>
        <end position="799"/>
    </location>
</feature>
<dbReference type="InterPro" id="IPR002931">
    <property type="entry name" value="Transglutaminase-like"/>
</dbReference>
<gene>
    <name evidence="4" type="ORF">JJN12_13280</name>
</gene>
<keyword evidence="5" id="KW-1185">Reference proteome</keyword>
<proteinExistence type="predicted"/>
<dbReference type="PANTHER" id="PTHR46333:SF2">
    <property type="entry name" value="CYTOKINESIS PROTEIN 3"/>
    <property type="match status" value="1"/>
</dbReference>
<name>A0ABS1J3L7_9FIRM</name>
<feature type="compositionally biased region" description="Basic and acidic residues" evidence="1">
    <location>
        <begin position="770"/>
        <end position="792"/>
    </location>
</feature>
<feature type="chain" id="PRO_5045127376" description="Transglutaminase-like domain-containing protein" evidence="2">
    <location>
        <begin position="38"/>
        <end position="962"/>
    </location>
</feature>
<feature type="domain" description="Transglutaminase-like" evidence="3">
    <location>
        <begin position="221"/>
        <end position="280"/>
    </location>
</feature>
<reference evidence="4 5" key="1">
    <citation type="submission" date="2021-01" db="EMBL/GenBank/DDBJ databases">
        <title>Isolation and description of Catonella massiliensis sp. nov., a novel Catonella species, isolated from a stable periodontitis subject.</title>
        <authorList>
            <person name="Antezack A."/>
            <person name="Boxberger M."/>
            <person name="La Scola B."/>
            <person name="Monnet-Corti V."/>
        </authorList>
    </citation>
    <scope>NUCLEOTIDE SEQUENCE [LARGE SCALE GENOMIC DNA]</scope>
    <source>
        <strain evidence="4 5">Marseille-Q4567</strain>
    </source>
</reference>
<dbReference type="Gene3D" id="3.10.620.30">
    <property type="match status" value="1"/>
</dbReference>
<dbReference type="Proteomes" id="UP000604730">
    <property type="component" value="Unassembled WGS sequence"/>
</dbReference>
<evidence type="ECO:0000313" key="4">
    <source>
        <dbReference type="EMBL" id="MBK5898734.1"/>
    </source>
</evidence>
<keyword evidence="2" id="KW-0732">Signal</keyword>
<feature type="compositionally biased region" description="Polar residues" evidence="1">
    <location>
        <begin position="681"/>
        <end position="690"/>
    </location>
</feature>
<dbReference type="PANTHER" id="PTHR46333">
    <property type="entry name" value="CYTOKINESIS PROTEIN 3"/>
    <property type="match status" value="1"/>
</dbReference>
<sequence>MLNNKNQKLFTLSARGICCGLLATGLLIQTGTYPAYAATSGHNNNYRNALASLSDSKLQTLHEKICSLWAYTQAEDEDILINEHEITLDVGDTFKLELKRTNGEAVHGVEWFVKTRIPYDELFTAESYNLQDGACSITSDGLVTAKKAGTTEYWAKYGDALYRCVVVVNQAGETALSKKVVEIADKFRHLSDVDKVMAVHDYLIDHIEYSNPHIRSFAYGALIEGKAVCQGYAQSLAMILNNLNVECHTIVAMTKGSNPVLHEWVRVKLDGEWYYIDLTWDDTPWAEDKNYKYFLINTDMISRDHETGYSLAGGPEVDGSKYLYYAYKKQGIFAETKDDIDKIIRDQINATNQSYTTVKIAVPASVPDYEIHGAIRRIAGSQATLKELNDIKNTSGSYHHYGFNVGFIKAVPSVNAELTGIRPINAAGGTTTGLELTFSEDIGELTPFNVKIGDAHITDIKKTGAGIYELKLGELLSRNDTDLTVSVSKRGYNISNSEKTVHISVAKEATPDVGFEATGLKEGRLVGVEPGLKYSVGDGIWHDITSTSPVNVTTIYKTPIAIVRKSTVDGRLDSEPQFIRPINTREPINLRAVNCSTNNNDGKILYLNRQMEYQKSGGSTWLASPGKEVTGLSSGEYKVRYKASGLNLASGEVTVTVNAGPANTDVQRPYTPIFRPGVNAGTGSPTGENNGSVGGSSAGEVGGSSGGGFAGGDSSSGGGFVGGGFAGGDSSSGGGFAGGGFAGGGFAGGGFAGGGFAGGGGFTGGADTEADSKKVETSKPDDTSVKEVESKDNTASSTEGTDVISISKKVASFSKSDLSDIVKSGVKALNIIGNKVRLSFEAKAIKAISKQTEEDINIKVTGNNTVGLSSKTKKLIGSHPVYDISISGKYGTKITNLGKGYVTVSIPYKLGKSEKTENLLIYYIDKKGNVKKVSKAVYSSKTKTITFATGRLTRFAVGYKKK</sequence>
<evidence type="ECO:0000256" key="1">
    <source>
        <dbReference type="SAM" id="MobiDB-lite"/>
    </source>
</evidence>
<dbReference type="InterPro" id="IPR038765">
    <property type="entry name" value="Papain-like_cys_pep_sf"/>
</dbReference>
<feature type="compositionally biased region" description="Gly residues" evidence="1">
    <location>
        <begin position="692"/>
        <end position="710"/>
    </location>
</feature>
<evidence type="ECO:0000313" key="5">
    <source>
        <dbReference type="Proteomes" id="UP000604730"/>
    </source>
</evidence>
<feature type="signal peptide" evidence="2">
    <location>
        <begin position="1"/>
        <end position="37"/>
    </location>
</feature>
<evidence type="ECO:0000256" key="2">
    <source>
        <dbReference type="SAM" id="SignalP"/>
    </source>
</evidence>
<organism evidence="4 5">
    <name type="scientific">Catonella massiliensis</name>
    <dbReference type="NCBI Taxonomy" id="2799636"/>
    <lineage>
        <taxon>Bacteria</taxon>
        <taxon>Bacillati</taxon>
        <taxon>Bacillota</taxon>
        <taxon>Clostridia</taxon>
        <taxon>Lachnospirales</taxon>
        <taxon>Lachnospiraceae</taxon>
        <taxon>Catonella</taxon>
    </lineage>
</organism>
<dbReference type="RefSeq" id="WP_208430135.1">
    <property type="nucleotide sequence ID" value="NZ_JAEPRJ010000001.1"/>
</dbReference>
<dbReference type="EMBL" id="JAEPRJ010000001">
    <property type="protein sequence ID" value="MBK5898734.1"/>
    <property type="molecule type" value="Genomic_DNA"/>
</dbReference>
<evidence type="ECO:0000259" key="3">
    <source>
        <dbReference type="SMART" id="SM00460"/>
    </source>
</evidence>
<dbReference type="SMART" id="SM00460">
    <property type="entry name" value="TGc"/>
    <property type="match status" value="1"/>
</dbReference>
<dbReference type="InterPro" id="IPR052557">
    <property type="entry name" value="CAP/Cytokinesis_protein"/>
</dbReference>
<protein>
    <recommendedName>
        <fullName evidence="3">Transglutaminase-like domain-containing protein</fullName>
    </recommendedName>
</protein>
<dbReference type="Pfam" id="PF01841">
    <property type="entry name" value="Transglut_core"/>
    <property type="match status" value="1"/>
</dbReference>
<comment type="caution">
    <text evidence="4">The sequence shown here is derived from an EMBL/GenBank/DDBJ whole genome shotgun (WGS) entry which is preliminary data.</text>
</comment>
<feature type="region of interest" description="Disordered" evidence="1">
    <location>
        <begin position="666"/>
        <end position="710"/>
    </location>
</feature>
<accession>A0ABS1J3L7</accession>